<keyword evidence="1" id="KW-1133">Transmembrane helix</keyword>
<keyword evidence="1" id="KW-0472">Membrane</keyword>
<evidence type="ECO:0000313" key="3">
    <source>
        <dbReference type="Proteomes" id="UP000006055"/>
    </source>
</evidence>
<accession>I4C2H4</accession>
<dbReference type="HOGENOM" id="CLU_2011596_0_0_7"/>
<keyword evidence="3" id="KW-1185">Reference proteome</keyword>
<sequence>MSRTGEKWGWIGGWLGSFIWILISSIVWLWQGKYLFAALGGGSFLMALALIFLLAPWKHPTMAYWKLMLPLLTLFVVSAVVFVLVSGGLQEPGNFSWSILFLAFLLLPLLNTGKRRWDDEYPK</sequence>
<feature type="transmembrane region" description="Helical" evidence="1">
    <location>
        <begin position="95"/>
        <end position="113"/>
    </location>
</feature>
<dbReference type="AlphaFoldDB" id="I4C2H4"/>
<name>I4C2H4_DESTA</name>
<dbReference type="eggNOG" id="ENOG5033F0Z">
    <property type="taxonomic scope" value="Bacteria"/>
</dbReference>
<gene>
    <name evidence="2" type="ordered locus">Desti_1049</name>
</gene>
<keyword evidence="1" id="KW-0812">Transmembrane</keyword>
<dbReference type="KEGG" id="dti:Desti_1049"/>
<evidence type="ECO:0000256" key="1">
    <source>
        <dbReference type="SAM" id="Phobius"/>
    </source>
</evidence>
<dbReference type="Proteomes" id="UP000006055">
    <property type="component" value="Chromosome"/>
</dbReference>
<dbReference type="EMBL" id="CP003360">
    <property type="protein sequence ID" value="AFM23765.1"/>
    <property type="molecule type" value="Genomic_DNA"/>
</dbReference>
<feature type="transmembrane region" description="Helical" evidence="1">
    <location>
        <begin position="36"/>
        <end position="55"/>
    </location>
</feature>
<reference evidence="3" key="1">
    <citation type="submission" date="2012-06" db="EMBL/GenBank/DDBJ databases">
        <title>Complete sequence of chromosome of Desulfomonile tiedjei DSM 6799.</title>
        <authorList>
            <person name="Lucas S."/>
            <person name="Copeland A."/>
            <person name="Lapidus A."/>
            <person name="Glavina del Rio T."/>
            <person name="Dalin E."/>
            <person name="Tice H."/>
            <person name="Bruce D."/>
            <person name="Goodwin L."/>
            <person name="Pitluck S."/>
            <person name="Peters L."/>
            <person name="Ovchinnikova G."/>
            <person name="Zeytun A."/>
            <person name="Lu M."/>
            <person name="Kyrpides N."/>
            <person name="Mavromatis K."/>
            <person name="Ivanova N."/>
            <person name="Brettin T."/>
            <person name="Detter J.C."/>
            <person name="Han C."/>
            <person name="Larimer F."/>
            <person name="Land M."/>
            <person name="Hauser L."/>
            <person name="Markowitz V."/>
            <person name="Cheng J.-F."/>
            <person name="Hugenholtz P."/>
            <person name="Woyke T."/>
            <person name="Wu D."/>
            <person name="Spring S."/>
            <person name="Schroeder M."/>
            <person name="Brambilla E."/>
            <person name="Klenk H.-P."/>
            <person name="Eisen J.A."/>
        </authorList>
    </citation>
    <scope>NUCLEOTIDE SEQUENCE [LARGE SCALE GENOMIC DNA]</scope>
    <source>
        <strain evidence="3">ATCC 49306 / DSM 6799 / DCB-1</strain>
    </source>
</reference>
<protein>
    <submittedName>
        <fullName evidence="2">Uncharacterized protein</fullName>
    </submittedName>
</protein>
<feature type="transmembrane region" description="Helical" evidence="1">
    <location>
        <begin position="12"/>
        <end position="30"/>
    </location>
</feature>
<dbReference type="STRING" id="706587.Desti_1049"/>
<evidence type="ECO:0000313" key="2">
    <source>
        <dbReference type="EMBL" id="AFM23765.1"/>
    </source>
</evidence>
<dbReference type="RefSeq" id="WP_014808918.1">
    <property type="nucleotide sequence ID" value="NC_018025.1"/>
</dbReference>
<organism evidence="2 3">
    <name type="scientific">Desulfomonile tiedjei (strain ATCC 49306 / DSM 6799 / DCB-1)</name>
    <dbReference type="NCBI Taxonomy" id="706587"/>
    <lineage>
        <taxon>Bacteria</taxon>
        <taxon>Pseudomonadati</taxon>
        <taxon>Thermodesulfobacteriota</taxon>
        <taxon>Desulfomonilia</taxon>
        <taxon>Desulfomonilales</taxon>
        <taxon>Desulfomonilaceae</taxon>
        <taxon>Desulfomonile</taxon>
    </lineage>
</organism>
<proteinExistence type="predicted"/>
<feature type="transmembrane region" description="Helical" evidence="1">
    <location>
        <begin position="67"/>
        <end position="89"/>
    </location>
</feature>